<feature type="domain" description="Pyridoxamine 5'-phosphate oxidase Alr4036 family FMN-binding" evidence="1">
    <location>
        <begin position="4"/>
        <end position="96"/>
    </location>
</feature>
<organism evidence="2 3">
    <name type="scientific">Nostoc linckia z8</name>
    <dbReference type="NCBI Taxonomy" id="1628746"/>
    <lineage>
        <taxon>Bacteria</taxon>
        <taxon>Bacillati</taxon>
        <taxon>Cyanobacteriota</taxon>
        <taxon>Cyanophyceae</taxon>
        <taxon>Nostocales</taxon>
        <taxon>Nostocaceae</taxon>
        <taxon>Nostoc</taxon>
    </lineage>
</organism>
<protein>
    <submittedName>
        <fullName evidence="2">Pyridoxamine 5'-phosphate oxidase</fullName>
    </submittedName>
</protein>
<dbReference type="Gene3D" id="2.30.110.10">
    <property type="entry name" value="Electron Transport, Fmn-binding Protein, Chain A"/>
    <property type="match status" value="1"/>
</dbReference>
<evidence type="ECO:0000313" key="3">
    <source>
        <dbReference type="Proteomes" id="UP000222310"/>
    </source>
</evidence>
<dbReference type="EMBL" id="LAHD01000048">
    <property type="protein sequence ID" value="PHK02737.1"/>
    <property type="molecule type" value="Genomic_DNA"/>
</dbReference>
<dbReference type="InterPro" id="IPR012349">
    <property type="entry name" value="Split_barrel_FMN-bd"/>
</dbReference>
<evidence type="ECO:0000259" key="1">
    <source>
        <dbReference type="Pfam" id="PF12766"/>
    </source>
</evidence>
<dbReference type="Pfam" id="PF12766">
    <property type="entry name" value="Pyridox_oxase_2"/>
    <property type="match status" value="1"/>
</dbReference>
<gene>
    <name evidence="2" type="ORF">VF08_17550</name>
</gene>
<accession>A0A9Q6EKR6</accession>
<dbReference type="AlphaFoldDB" id="A0A9Q6EKR6"/>
<evidence type="ECO:0000313" key="2">
    <source>
        <dbReference type="EMBL" id="PHK02737.1"/>
    </source>
</evidence>
<sequence>MTLAPWRSTIAHALHRNRSLVYARYLQLATVQANNRPANRTVVFRGFLEDTNQLKFITDSRSAKTDQIVQQPWAEACWYFPNTREQFRIAGCLTLVGNDNSHKDLQPARISTWQELSDAARLQFAWPHPGKPRVMKPQAFEPPAPNCVQPVPNFCLVLLDPVQVDHLELRGEPQNRRLYHRDENQQWLCEEINP</sequence>
<reference evidence="2 3" key="1">
    <citation type="submission" date="2015-02" db="EMBL/GenBank/DDBJ databases">
        <title>Nostoc linckia genome annotation.</title>
        <authorList>
            <person name="Zhou Z."/>
        </authorList>
    </citation>
    <scope>NUCLEOTIDE SEQUENCE [LARGE SCALE GENOMIC DNA]</scope>
    <source>
        <strain evidence="3">z8</strain>
    </source>
</reference>
<dbReference type="Proteomes" id="UP000222310">
    <property type="component" value="Unassembled WGS sequence"/>
</dbReference>
<dbReference type="RefSeq" id="WP_099071623.1">
    <property type="nucleotide sequence ID" value="NZ_LAHD01000048.1"/>
</dbReference>
<dbReference type="NCBIfam" id="TIGR04026">
    <property type="entry name" value="PPOX_FMN_cyano"/>
    <property type="match status" value="1"/>
</dbReference>
<name>A0A9Q6EKR6_NOSLI</name>
<dbReference type="GeneID" id="57093966"/>
<dbReference type="SUPFAM" id="SSF50475">
    <property type="entry name" value="FMN-binding split barrel"/>
    <property type="match status" value="1"/>
</dbReference>
<dbReference type="PANTHER" id="PTHR28243:SF1">
    <property type="entry name" value="PYRIDOXAMINE 5'-PHOSPHATE OXIDASE ALR4036 FAMILY FMN-BINDING DOMAIN-CONTAINING PROTEIN"/>
    <property type="match status" value="1"/>
</dbReference>
<dbReference type="GO" id="GO:0010181">
    <property type="term" value="F:FMN binding"/>
    <property type="evidence" value="ECO:0007669"/>
    <property type="project" value="InterPro"/>
</dbReference>
<dbReference type="InterPro" id="IPR024624">
    <property type="entry name" value="Pyridox_Oxase_Alr4036_FMN-bd"/>
</dbReference>
<dbReference type="InterPro" id="IPR024015">
    <property type="entry name" value="Pyridox_Oxase_FMN-dep_Alr4036"/>
</dbReference>
<dbReference type="PANTHER" id="PTHR28243">
    <property type="entry name" value="AGL049CP"/>
    <property type="match status" value="1"/>
</dbReference>
<comment type="caution">
    <text evidence="2">The sequence shown here is derived from an EMBL/GenBank/DDBJ whole genome shotgun (WGS) entry which is preliminary data.</text>
</comment>
<proteinExistence type="predicted"/>